<reference evidence="3" key="1">
    <citation type="submission" date="2020-12" db="EMBL/GenBank/DDBJ databases">
        <authorList>
            <person name="Iha C."/>
        </authorList>
    </citation>
    <scope>NUCLEOTIDE SEQUENCE</scope>
</reference>
<dbReference type="EMBL" id="CAJHUC010000321">
    <property type="protein sequence ID" value="CAD7695231.1"/>
    <property type="molecule type" value="Genomic_DNA"/>
</dbReference>
<sequence>MLFQTLASNILPPPLATGITCWAWSWCRDAGSFCFVYIHVVHLAGEQNIHTPSHSLQQLAVCAAAFTGLRLDLDKLRRDNEARTNVTRKNGLIINTGDKLTKKEKEQLRQDASAKYGLSAEDIAWADAELKKMQQKGAMAESTIPLEGLFLDAPTEDLDRTGRIALLGQLRKLLVEAMAAADRDKAQAAGRDVEPQDEEMCEAGDQMEQVQPDADLEEKENEKENVGMTSKSVKNQMAQDVHVEQFKQLDENQINGRLWPLAEITISGQGPCTRKRHSDGNGGSALSARTPAVRKKARQRSIWSPDAPSVGSDSLQADVDLGILTAMGYSKRHAQEALEENDNDVAAAANWLVMNCS</sequence>
<dbReference type="Pfam" id="PF00627">
    <property type="entry name" value="UBA"/>
    <property type="match status" value="1"/>
</dbReference>
<dbReference type="InterPro" id="IPR015940">
    <property type="entry name" value="UBA"/>
</dbReference>
<evidence type="ECO:0000259" key="2">
    <source>
        <dbReference type="PROSITE" id="PS50030"/>
    </source>
</evidence>
<dbReference type="AlphaFoldDB" id="A0A8S1IPE0"/>
<evidence type="ECO:0000313" key="3">
    <source>
        <dbReference type="EMBL" id="CAD7695231.1"/>
    </source>
</evidence>
<proteinExistence type="predicted"/>
<accession>A0A8S1IPE0</accession>
<feature type="domain" description="UBA" evidence="2">
    <location>
        <begin position="314"/>
        <end position="355"/>
    </location>
</feature>
<name>A0A8S1IPE0_9CHLO</name>
<feature type="region of interest" description="Disordered" evidence="1">
    <location>
        <begin position="269"/>
        <end position="294"/>
    </location>
</feature>
<gene>
    <name evidence="3" type="ORF">OSTQU699_LOCUS592</name>
</gene>
<dbReference type="PANTHER" id="PTHR41733:SF1">
    <property type="entry name" value="CHROMOSOME UNDETERMINED SCAFFOLD_30, WHOLE GENOME SHOTGUN SEQUENCE"/>
    <property type="match status" value="1"/>
</dbReference>
<dbReference type="PANTHER" id="PTHR41733">
    <property type="entry name" value="UBIQUITIN-ASSOCIATED/TRANSLATION ELONGATION FACTOR EF1B, N-TERMINAL, EUKARYOTE"/>
    <property type="match status" value="1"/>
</dbReference>
<dbReference type="InterPro" id="IPR009060">
    <property type="entry name" value="UBA-like_sf"/>
</dbReference>
<dbReference type="SUPFAM" id="SSF46934">
    <property type="entry name" value="UBA-like"/>
    <property type="match status" value="1"/>
</dbReference>
<evidence type="ECO:0000256" key="1">
    <source>
        <dbReference type="SAM" id="MobiDB-lite"/>
    </source>
</evidence>
<keyword evidence="4" id="KW-1185">Reference proteome</keyword>
<dbReference type="Proteomes" id="UP000708148">
    <property type="component" value="Unassembled WGS sequence"/>
</dbReference>
<comment type="caution">
    <text evidence="3">The sequence shown here is derived from an EMBL/GenBank/DDBJ whole genome shotgun (WGS) entry which is preliminary data.</text>
</comment>
<evidence type="ECO:0000313" key="4">
    <source>
        <dbReference type="Proteomes" id="UP000708148"/>
    </source>
</evidence>
<protein>
    <recommendedName>
        <fullName evidence="2">UBA domain-containing protein</fullName>
    </recommendedName>
</protein>
<dbReference type="OrthoDB" id="608866at2759"/>
<dbReference type="Gene3D" id="1.10.8.10">
    <property type="entry name" value="DNA helicase RuvA subunit, C-terminal domain"/>
    <property type="match status" value="1"/>
</dbReference>
<dbReference type="PROSITE" id="PS50030">
    <property type="entry name" value="UBA"/>
    <property type="match status" value="1"/>
</dbReference>
<organism evidence="3 4">
    <name type="scientific">Ostreobium quekettii</name>
    <dbReference type="NCBI Taxonomy" id="121088"/>
    <lineage>
        <taxon>Eukaryota</taxon>
        <taxon>Viridiplantae</taxon>
        <taxon>Chlorophyta</taxon>
        <taxon>core chlorophytes</taxon>
        <taxon>Ulvophyceae</taxon>
        <taxon>TCBD clade</taxon>
        <taxon>Bryopsidales</taxon>
        <taxon>Ostreobineae</taxon>
        <taxon>Ostreobiaceae</taxon>
        <taxon>Ostreobium</taxon>
    </lineage>
</organism>
<dbReference type="SMART" id="SM00165">
    <property type="entry name" value="UBA"/>
    <property type="match status" value="1"/>
</dbReference>